<dbReference type="Proteomes" id="UP000265520">
    <property type="component" value="Unassembled WGS sequence"/>
</dbReference>
<comment type="caution">
    <text evidence="2">The sequence shown here is derived from an EMBL/GenBank/DDBJ whole genome shotgun (WGS) entry which is preliminary data.</text>
</comment>
<feature type="compositionally biased region" description="Polar residues" evidence="1">
    <location>
        <begin position="63"/>
        <end position="73"/>
    </location>
</feature>
<feature type="compositionally biased region" description="Basic and acidic residues" evidence="1">
    <location>
        <begin position="16"/>
        <end position="26"/>
    </location>
</feature>
<evidence type="ECO:0000256" key="1">
    <source>
        <dbReference type="SAM" id="MobiDB-lite"/>
    </source>
</evidence>
<proteinExistence type="predicted"/>
<protein>
    <submittedName>
        <fullName evidence="2">Uncharacterized protein</fullName>
    </submittedName>
</protein>
<feature type="compositionally biased region" description="Basic residues" evidence="1">
    <location>
        <begin position="45"/>
        <end position="56"/>
    </location>
</feature>
<feature type="non-terminal residue" evidence="2">
    <location>
        <position position="73"/>
    </location>
</feature>
<keyword evidence="3" id="KW-1185">Reference proteome</keyword>
<evidence type="ECO:0000313" key="2">
    <source>
        <dbReference type="EMBL" id="MCI42336.1"/>
    </source>
</evidence>
<name>A0A392S384_9FABA</name>
<feature type="region of interest" description="Disordered" evidence="1">
    <location>
        <begin position="16"/>
        <end position="73"/>
    </location>
</feature>
<evidence type="ECO:0000313" key="3">
    <source>
        <dbReference type="Proteomes" id="UP000265520"/>
    </source>
</evidence>
<dbReference type="AlphaFoldDB" id="A0A392S384"/>
<dbReference type="EMBL" id="LXQA010303268">
    <property type="protein sequence ID" value="MCI42336.1"/>
    <property type="molecule type" value="Genomic_DNA"/>
</dbReference>
<reference evidence="2 3" key="1">
    <citation type="journal article" date="2018" name="Front. Plant Sci.">
        <title>Red Clover (Trifolium pratense) and Zigzag Clover (T. medium) - A Picture of Genomic Similarities and Differences.</title>
        <authorList>
            <person name="Dluhosova J."/>
            <person name="Istvanek J."/>
            <person name="Nedelnik J."/>
            <person name="Repkova J."/>
        </authorList>
    </citation>
    <scope>NUCLEOTIDE SEQUENCE [LARGE SCALE GENOMIC DNA]</scope>
    <source>
        <strain evidence="3">cv. 10/8</strain>
        <tissue evidence="2">Leaf</tissue>
    </source>
</reference>
<organism evidence="2 3">
    <name type="scientific">Trifolium medium</name>
    <dbReference type="NCBI Taxonomy" id="97028"/>
    <lineage>
        <taxon>Eukaryota</taxon>
        <taxon>Viridiplantae</taxon>
        <taxon>Streptophyta</taxon>
        <taxon>Embryophyta</taxon>
        <taxon>Tracheophyta</taxon>
        <taxon>Spermatophyta</taxon>
        <taxon>Magnoliopsida</taxon>
        <taxon>eudicotyledons</taxon>
        <taxon>Gunneridae</taxon>
        <taxon>Pentapetalae</taxon>
        <taxon>rosids</taxon>
        <taxon>fabids</taxon>
        <taxon>Fabales</taxon>
        <taxon>Fabaceae</taxon>
        <taxon>Papilionoideae</taxon>
        <taxon>50 kb inversion clade</taxon>
        <taxon>NPAAA clade</taxon>
        <taxon>Hologalegina</taxon>
        <taxon>IRL clade</taxon>
        <taxon>Trifolieae</taxon>
        <taxon>Trifolium</taxon>
    </lineage>
</organism>
<sequence>MKLEELQASLEAHEMRLNQRTSEKNTDQALQAKFTKKGKDEASKWKKGKEKWRKKSGYGDAASKNSKNQNDSN</sequence>
<accession>A0A392S384</accession>